<protein>
    <recommendedName>
        <fullName evidence="1">DUF4376 domain-containing protein</fullName>
    </recommendedName>
</protein>
<name>A0A8S5UXK9_9CAUD</name>
<dbReference type="InterPro" id="IPR025484">
    <property type="entry name" value="DUF4376"/>
</dbReference>
<proteinExistence type="predicted"/>
<accession>A0A8S5UXK9</accession>
<evidence type="ECO:0000313" key="2">
    <source>
        <dbReference type="EMBL" id="DAF99223.1"/>
    </source>
</evidence>
<sequence length="202" mass="22758">MKLYYYDENGYYRAMSEAFLDPLETELQGKEVWLIPPHATTIEPPSSADGHIIKFNGKTWELEKMPDPEPEPELTLEELKAQKLKLVDAWTADKITGGFTSRCTGSPVRYDSDRDTQLTMQGIALNVSTERFANEYPLGCPVRGYKEGETEKTVQYLNAAQVYTWCADLSSHIGACKQQGWIKQAQVEAALSKEDLDAIILD</sequence>
<feature type="domain" description="DUF4376" evidence="1">
    <location>
        <begin position="78"/>
        <end position="198"/>
    </location>
</feature>
<dbReference type="EMBL" id="BK016161">
    <property type="protein sequence ID" value="DAF99223.1"/>
    <property type="molecule type" value="Genomic_DNA"/>
</dbReference>
<evidence type="ECO:0000259" key="1">
    <source>
        <dbReference type="Pfam" id="PF14301"/>
    </source>
</evidence>
<reference evidence="2" key="1">
    <citation type="journal article" date="2021" name="Proc. Natl. Acad. Sci. U.S.A.">
        <title>A Catalog of Tens of Thousands of Viruses from Human Metagenomes Reveals Hidden Associations with Chronic Diseases.</title>
        <authorList>
            <person name="Tisza M.J."/>
            <person name="Buck C.B."/>
        </authorList>
    </citation>
    <scope>NUCLEOTIDE SEQUENCE</scope>
    <source>
        <strain evidence="2">CtW0z17</strain>
    </source>
</reference>
<dbReference type="Pfam" id="PF14301">
    <property type="entry name" value="DUF4376"/>
    <property type="match status" value="1"/>
</dbReference>
<organism evidence="2">
    <name type="scientific">Podoviridae sp. ctW0z17</name>
    <dbReference type="NCBI Taxonomy" id="2825254"/>
    <lineage>
        <taxon>Viruses</taxon>
        <taxon>Duplodnaviria</taxon>
        <taxon>Heunggongvirae</taxon>
        <taxon>Uroviricota</taxon>
        <taxon>Caudoviricetes</taxon>
    </lineage>
</organism>